<evidence type="ECO:0000313" key="9">
    <source>
        <dbReference type="Proteomes" id="UP001551482"/>
    </source>
</evidence>
<keyword evidence="4" id="KW-0238">DNA-binding</keyword>
<reference evidence="8 9" key="1">
    <citation type="submission" date="2024-06" db="EMBL/GenBank/DDBJ databases">
        <title>The Natural Products Discovery Center: Release of the First 8490 Sequenced Strains for Exploring Actinobacteria Biosynthetic Diversity.</title>
        <authorList>
            <person name="Kalkreuter E."/>
            <person name="Kautsar S.A."/>
            <person name="Yang D."/>
            <person name="Bader C.D."/>
            <person name="Teijaro C.N."/>
            <person name="Fluegel L."/>
            <person name="Davis C.M."/>
            <person name="Simpson J.R."/>
            <person name="Lauterbach L."/>
            <person name="Steele A.D."/>
            <person name="Gui C."/>
            <person name="Meng S."/>
            <person name="Li G."/>
            <person name="Viehrig K."/>
            <person name="Ye F."/>
            <person name="Su P."/>
            <person name="Kiefer A.F."/>
            <person name="Nichols A."/>
            <person name="Cepeda A.J."/>
            <person name="Yan W."/>
            <person name="Fan B."/>
            <person name="Jiang Y."/>
            <person name="Adhikari A."/>
            <person name="Zheng C.-J."/>
            <person name="Schuster L."/>
            <person name="Cowan T.M."/>
            <person name="Smanski M.J."/>
            <person name="Chevrette M.G."/>
            <person name="De Carvalho L.P.S."/>
            <person name="Shen B."/>
        </authorList>
    </citation>
    <scope>NUCLEOTIDE SEQUENCE [LARGE SCALE GENOMIC DNA]</scope>
    <source>
        <strain evidence="8 9">NPDC048946</strain>
    </source>
</reference>
<evidence type="ECO:0000313" key="8">
    <source>
        <dbReference type="EMBL" id="MEU8135072.1"/>
    </source>
</evidence>
<organism evidence="8 9">
    <name type="scientific">Streptodolium elevatio</name>
    <dbReference type="NCBI Taxonomy" id="3157996"/>
    <lineage>
        <taxon>Bacteria</taxon>
        <taxon>Bacillati</taxon>
        <taxon>Actinomycetota</taxon>
        <taxon>Actinomycetes</taxon>
        <taxon>Kitasatosporales</taxon>
        <taxon>Streptomycetaceae</taxon>
        <taxon>Streptodolium</taxon>
    </lineage>
</organism>
<feature type="domain" description="RNA polymerase sigma-70 region 2" evidence="6">
    <location>
        <begin position="20"/>
        <end position="88"/>
    </location>
</feature>
<keyword evidence="3" id="KW-0731">Sigma factor</keyword>
<dbReference type="InterPro" id="IPR014284">
    <property type="entry name" value="RNA_pol_sigma-70_dom"/>
</dbReference>
<dbReference type="InterPro" id="IPR013249">
    <property type="entry name" value="RNA_pol_sigma70_r4_t2"/>
</dbReference>
<comment type="caution">
    <text evidence="8">The sequence shown here is derived from an EMBL/GenBank/DDBJ whole genome shotgun (WGS) entry which is preliminary data.</text>
</comment>
<sequence>MTQRRKHARRRDAAAIVESLYSEYRAPLLAFCLNLTGGDRHWAEDVMQETMVRAWRHADDLDPEAPSMMPWLATVARRLVIDDLRARSVRPQEVSQDPLEFLPGRDHIDAMLRRMVVTDAVRELPPPQREAVVETMLRDRSVGDAALYLNVPVGTVKSRVHYAFRTLRVSLAEPMAS</sequence>
<evidence type="ECO:0000256" key="3">
    <source>
        <dbReference type="ARBA" id="ARBA00023082"/>
    </source>
</evidence>
<dbReference type="InterPro" id="IPR007627">
    <property type="entry name" value="RNA_pol_sigma70_r2"/>
</dbReference>
<evidence type="ECO:0000256" key="1">
    <source>
        <dbReference type="ARBA" id="ARBA00010641"/>
    </source>
</evidence>
<dbReference type="InterPro" id="IPR013324">
    <property type="entry name" value="RNA_pol_sigma_r3/r4-like"/>
</dbReference>
<feature type="domain" description="RNA polymerase sigma factor 70 region 4 type 2" evidence="7">
    <location>
        <begin position="116"/>
        <end position="166"/>
    </location>
</feature>
<evidence type="ECO:0000259" key="6">
    <source>
        <dbReference type="Pfam" id="PF04542"/>
    </source>
</evidence>
<keyword evidence="5" id="KW-0804">Transcription</keyword>
<keyword evidence="2" id="KW-0805">Transcription regulation</keyword>
<dbReference type="Gene3D" id="1.10.1740.10">
    <property type="match status" value="1"/>
</dbReference>
<evidence type="ECO:0000256" key="4">
    <source>
        <dbReference type="ARBA" id="ARBA00023125"/>
    </source>
</evidence>
<evidence type="ECO:0000259" key="7">
    <source>
        <dbReference type="Pfam" id="PF08281"/>
    </source>
</evidence>
<dbReference type="SUPFAM" id="SSF88946">
    <property type="entry name" value="Sigma2 domain of RNA polymerase sigma factors"/>
    <property type="match status" value="1"/>
</dbReference>
<dbReference type="Pfam" id="PF04542">
    <property type="entry name" value="Sigma70_r2"/>
    <property type="match status" value="1"/>
</dbReference>
<gene>
    <name evidence="8" type="ORF">AB0C36_16330</name>
</gene>
<dbReference type="RefSeq" id="WP_358354340.1">
    <property type="nucleotide sequence ID" value="NZ_JBEZFP010000036.1"/>
</dbReference>
<dbReference type="PANTHER" id="PTHR43133">
    <property type="entry name" value="RNA POLYMERASE ECF-TYPE SIGMA FACTO"/>
    <property type="match status" value="1"/>
</dbReference>
<evidence type="ECO:0000256" key="2">
    <source>
        <dbReference type="ARBA" id="ARBA00023015"/>
    </source>
</evidence>
<dbReference type="InterPro" id="IPR013325">
    <property type="entry name" value="RNA_pol_sigma_r2"/>
</dbReference>
<dbReference type="NCBIfam" id="TIGR02937">
    <property type="entry name" value="sigma70-ECF"/>
    <property type="match status" value="1"/>
</dbReference>
<dbReference type="PANTHER" id="PTHR43133:SF52">
    <property type="entry name" value="ECF RNA POLYMERASE SIGMA FACTOR SIGL"/>
    <property type="match status" value="1"/>
</dbReference>
<dbReference type="InterPro" id="IPR036388">
    <property type="entry name" value="WH-like_DNA-bd_sf"/>
</dbReference>
<protein>
    <submittedName>
        <fullName evidence="8">Sigma-70 family RNA polymerase sigma factor</fullName>
    </submittedName>
</protein>
<dbReference type="InterPro" id="IPR039425">
    <property type="entry name" value="RNA_pol_sigma-70-like"/>
</dbReference>
<dbReference type="Gene3D" id="1.10.10.10">
    <property type="entry name" value="Winged helix-like DNA-binding domain superfamily/Winged helix DNA-binding domain"/>
    <property type="match status" value="1"/>
</dbReference>
<proteinExistence type="inferred from homology"/>
<dbReference type="SUPFAM" id="SSF88659">
    <property type="entry name" value="Sigma3 and sigma4 domains of RNA polymerase sigma factors"/>
    <property type="match status" value="1"/>
</dbReference>
<name>A0ABV3DI02_9ACTN</name>
<dbReference type="Proteomes" id="UP001551482">
    <property type="component" value="Unassembled WGS sequence"/>
</dbReference>
<accession>A0ABV3DI02</accession>
<comment type="similarity">
    <text evidence="1">Belongs to the sigma-70 factor family. ECF subfamily.</text>
</comment>
<evidence type="ECO:0000256" key="5">
    <source>
        <dbReference type="ARBA" id="ARBA00023163"/>
    </source>
</evidence>
<dbReference type="EMBL" id="JBEZFP010000036">
    <property type="protein sequence ID" value="MEU8135072.1"/>
    <property type="molecule type" value="Genomic_DNA"/>
</dbReference>
<keyword evidence="9" id="KW-1185">Reference proteome</keyword>
<dbReference type="Pfam" id="PF08281">
    <property type="entry name" value="Sigma70_r4_2"/>
    <property type="match status" value="1"/>
</dbReference>